<accession>A0A923N853</accession>
<dbReference type="SUPFAM" id="SSF56925">
    <property type="entry name" value="OMPA-like"/>
    <property type="match status" value="1"/>
</dbReference>
<dbReference type="InterPro" id="IPR011250">
    <property type="entry name" value="OMP/PagP_B-barrel"/>
</dbReference>
<dbReference type="RefSeq" id="WP_187066180.1">
    <property type="nucleotide sequence ID" value="NZ_JACRVF010000001.1"/>
</dbReference>
<keyword evidence="4" id="KW-1185">Reference proteome</keyword>
<evidence type="ECO:0000313" key="4">
    <source>
        <dbReference type="Proteomes" id="UP000603640"/>
    </source>
</evidence>
<protein>
    <submittedName>
        <fullName evidence="3">Outer membrane beta-barrel protein</fullName>
    </submittedName>
</protein>
<proteinExistence type="predicted"/>
<keyword evidence="1" id="KW-0732">Signal</keyword>
<dbReference type="AlphaFoldDB" id="A0A923N853"/>
<dbReference type="InterPro" id="IPR027385">
    <property type="entry name" value="Beta-barrel_OMP"/>
</dbReference>
<reference evidence="3" key="1">
    <citation type="submission" date="2020-08" db="EMBL/GenBank/DDBJ databases">
        <title>Pontibacter sp. SD6 16S ribosomal RNA gene Genome sequencing and assembly.</title>
        <authorList>
            <person name="Kang M."/>
        </authorList>
    </citation>
    <scope>NUCLEOTIDE SEQUENCE</scope>
    <source>
        <strain evidence="3">SD6</strain>
    </source>
</reference>
<gene>
    <name evidence="3" type="ORF">H8S84_05180</name>
</gene>
<feature type="domain" description="Outer membrane protein beta-barrel" evidence="2">
    <location>
        <begin position="23"/>
        <end position="186"/>
    </location>
</feature>
<dbReference type="Pfam" id="PF13505">
    <property type="entry name" value="OMP_b-brl"/>
    <property type="match status" value="1"/>
</dbReference>
<name>A0A923N853_9BACT</name>
<sequence length="206" mass="22671">MLNIYNKKHFGVVLHCFGIIVVTWLLLFQASNVALAQDKFSITVRGGINLPCQGQNNLSLNNGYGLEGEIGYRVLSQLSVYAGWGYNNFDVKDDYKGSDVDFVASGYSLGLQFNQPVASSGLSIIVGGGALYHELKVECENSDFDDSKRGLGYQIDLGLGINIGKNLMLIPGLKYRSIERDYDMEGRSKRIDLNYLSAGAGIGWFF</sequence>
<evidence type="ECO:0000256" key="1">
    <source>
        <dbReference type="ARBA" id="ARBA00022729"/>
    </source>
</evidence>
<comment type="caution">
    <text evidence="3">The sequence shown here is derived from an EMBL/GenBank/DDBJ whole genome shotgun (WGS) entry which is preliminary data.</text>
</comment>
<dbReference type="Gene3D" id="2.40.160.20">
    <property type="match status" value="1"/>
</dbReference>
<dbReference type="EMBL" id="JACRVF010000001">
    <property type="protein sequence ID" value="MBC5992225.1"/>
    <property type="molecule type" value="Genomic_DNA"/>
</dbReference>
<organism evidence="3 4">
    <name type="scientific">Pontibacter cellulosilyticus</name>
    <dbReference type="NCBI Taxonomy" id="1720253"/>
    <lineage>
        <taxon>Bacteria</taxon>
        <taxon>Pseudomonadati</taxon>
        <taxon>Bacteroidota</taxon>
        <taxon>Cytophagia</taxon>
        <taxon>Cytophagales</taxon>
        <taxon>Hymenobacteraceae</taxon>
        <taxon>Pontibacter</taxon>
    </lineage>
</organism>
<evidence type="ECO:0000259" key="2">
    <source>
        <dbReference type="Pfam" id="PF13505"/>
    </source>
</evidence>
<dbReference type="Proteomes" id="UP000603640">
    <property type="component" value="Unassembled WGS sequence"/>
</dbReference>
<evidence type="ECO:0000313" key="3">
    <source>
        <dbReference type="EMBL" id="MBC5992225.1"/>
    </source>
</evidence>